<comment type="subcellular location">
    <subcellularLocation>
        <location evidence="9">Cytoplasm</location>
    </subcellularLocation>
</comment>
<dbReference type="GO" id="GO:0015937">
    <property type="term" value="P:coenzyme A biosynthetic process"/>
    <property type="evidence" value="ECO:0007669"/>
    <property type="project" value="UniProtKB-UniRule"/>
</dbReference>
<comment type="cofactor">
    <cofactor evidence="9">
        <name>Mg(2+)</name>
        <dbReference type="ChEBI" id="CHEBI:18420"/>
    </cofactor>
</comment>
<dbReference type="HAMAP" id="MF_00151">
    <property type="entry name" value="PPAT_bact"/>
    <property type="match status" value="1"/>
</dbReference>
<comment type="subunit">
    <text evidence="9">Homohexamer.</text>
</comment>
<dbReference type="AlphaFoldDB" id="A0A7G9WE44"/>
<evidence type="ECO:0000256" key="3">
    <source>
        <dbReference type="ARBA" id="ARBA00022695"/>
    </source>
</evidence>
<dbReference type="InterPro" id="IPR001980">
    <property type="entry name" value="PPAT"/>
</dbReference>
<evidence type="ECO:0000256" key="9">
    <source>
        <dbReference type="HAMAP-Rule" id="MF_00151"/>
    </source>
</evidence>
<dbReference type="CDD" id="cd02163">
    <property type="entry name" value="PPAT"/>
    <property type="match status" value="1"/>
</dbReference>
<dbReference type="EMBL" id="CP060696">
    <property type="protein sequence ID" value="QNO16956.1"/>
    <property type="molecule type" value="Genomic_DNA"/>
</dbReference>
<feature type="binding site" evidence="9">
    <location>
        <position position="76"/>
    </location>
    <ligand>
        <name>substrate</name>
    </ligand>
</feature>
<dbReference type="UniPathway" id="UPA00241">
    <property type="reaction ID" value="UER00355"/>
</dbReference>
<dbReference type="InterPro" id="IPR004821">
    <property type="entry name" value="Cyt_trans-like"/>
</dbReference>
<evidence type="ECO:0000256" key="2">
    <source>
        <dbReference type="ARBA" id="ARBA00022679"/>
    </source>
</evidence>
<dbReference type="PANTHER" id="PTHR21342:SF1">
    <property type="entry name" value="PHOSPHOPANTETHEINE ADENYLYLTRANSFERASE"/>
    <property type="match status" value="1"/>
</dbReference>
<evidence type="ECO:0000313" key="12">
    <source>
        <dbReference type="Proteomes" id="UP000516046"/>
    </source>
</evidence>
<dbReference type="NCBIfam" id="TIGR00125">
    <property type="entry name" value="cyt_tran_rel"/>
    <property type="match status" value="1"/>
</dbReference>
<organism evidence="11 12">
    <name type="scientific">Caproicibacterium amylolyticum</name>
    <dbReference type="NCBI Taxonomy" id="2766537"/>
    <lineage>
        <taxon>Bacteria</taxon>
        <taxon>Bacillati</taxon>
        <taxon>Bacillota</taxon>
        <taxon>Clostridia</taxon>
        <taxon>Eubacteriales</taxon>
        <taxon>Oscillospiraceae</taxon>
        <taxon>Caproicibacterium</taxon>
    </lineage>
</organism>
<dbReference type="InterPro" id="IPR014729">
    <property type="entry name" value="Rossmann-like_a/b/a_fold"/>
</dbReference>
<feature type="binding site" evidence="9">
    <location>
        <begin position="126"/>
        <end position="132"/>
    </location>
    <ligand>
        <name>ATP</name>
        <dbReference type="ChEBI" id="CHEBI:30616"/>
    </ligand>
</feature>
<evidence type="ECO:0000259" key="10">
    <source>
        <dbReference type="Pfam" id="PF01467"/>
    </source>
</evidence>
<evidence type="ECO:0000256" key="5">
    <source>
        <dbReference type="ARBA" id="ARBA00022840"/>
    </source>
</evidence>
<comment type="pathway">
    <text evidence="9">Cofactor biosynthesis; coenzyme A biosynthesis; CoA from (R)-pantothenate: step 4/5.</text>
</comment>
<feature type="binding site" evidence="9">
    <location>
        <position position="44"/>
    </location>
    <ligand>
        <name>substrate</name>
    </ligand>
</feature>
<feature type="site" description="Transition state stabilizer" evidence="9">
    <location>
        <position position="20"/>
    </location>
</feature>
<evidence type="ECO:0000313" key="11">
    <source>
        <dbReference type="EMBL" id="QNO16956.1"/>
    </source>
</evidence>
<keyword evidence="5 9" id="KW-0067">ATP-binding</keyword>
<accession>A0A7G9WE44</accession>
<dbReference type="PRINTS" id="PR01020">
    <property type="entry name" value="LPSBIOSNTHSS"/>
</dbReference>
<keyword evidence="12" id="KW-1185">Reference proteome</keyword>
<keyword evidence="7 9" id="KW-0173">Coenzyme A biosynthesis</keyword>
<evidence type="ECO:0000256" key="7">
    <source>
        <dbReference type="ARBA" id="ARBA00022993"/>
    </source>
</evidence>
<dbReference type="KEGG" id="caml:H6X83_08250"/>
<protein>
    <recommendedName>
        <fullName evidence="9">Phosphopantetheine adenylyltransferase</fullName>
        <ecNumber evidence="9">2.7.7.3</ecNumber>
    </recommendedName>
    <alternativeName>
        <fullName evidence="9">Dephospho-CoA pyrophosphorylase</fullName>
    </alternativeName>
    <alternativeName>
        <fullName evidence="9">Pantetheine-phosphate adenylyltransferase</fullName>
        <shortName evidence="9">PPAT</shortName>
    </alternativeName>
</protein>
<dbReference type="GO" id="GO:0005737">
    <property type="term" value="C:cytoplasm"/>
    <property type="evidence" value="ECO:0007669"/>
    <property type="project" value="UniProtKB-SubCell"/>
</dbReference>
<feature type="binding site" evidence="9">
    <location>
        <position position="101"/>
    </location>
    <ligand>
        <name>ATP</name>
        <dbReference type="ChEBI" id="CHEBI:30616"/>
    </ligand>
</feature>
<comment type="catalytic activity">
    <reaction evidence="8 9">
        <text>(R)-4'-phosphopantetheine + ATP + H(+) = 3'-dephospho-CoA + diphosphate</text>
        <dbReference type="Rhea" id="RHEA:19801"/>
        <dbReference type="ChEBI" id="CHEBI:15378"/>
        <dbReference type="ChEBI" id="CHEBI:30616"/>
        <dbReference type="ChEBI" id="CHEBI:33019"/>
        <dbReference type="ChEBI" id="CHEBI:57328"/>
        <dbReference type="ChEBI" id="CHEBI:61723"/>
        <dbReference type="EC" id="2.7.7.3"/>
    </reaction>
</comment>
<comment type="function">
    <text evidence="9">Reversibly transfers an adenylyl group from ATP to 4'-phosphopantetheine, yielding dephospho-CoA (dPCoA) and pyrophosphate.</text>
</comment>
<dbReference type="SUPFAM" id="SSF52374">
    <property type="entry name" value="Nucleotidylyl transferase"/>
    <property type="match status" value="1"/>
</dbReference>
<reference evidence="11 12" key="1">
    <citation type="submission" date="2020-08" db="EMBL/GenBank/DDBJ databases">
        <authorList>
            <person name="Ren C."/>
            <person name="Gu Y."/>
            <person name="Xu Y."/>
        </authorList>
    </citation>
    <scope>NUCLEOTIDE SEQUENCE [LARGE SCALE GENOMIC DNA]</scope>
    <source>
        <strain evidence="11 12">LBM18003</strain>
    </source>
</reference>
<dbReference type="RefSeq" id="WP_212506023.1">
    <property type="nucleotide sequence ID" value="NZ_CP060696.1"/>
</dbReference>
<dbReference type="EC" id="2.7.7.3" evidence="9"/>
<keyword evidence="4 9" id="KW-0547">Nucleotide-binding</keyword>
<feature type="binding site" evidence="9">
    <location>
        <position position="90"/>
    </location>
    <ligand>
        <name>substrate</name>
    </ligand>
</feature>
<feature type="domain" description="Cytidyltransferase-like" evidence="10">
    <location>
        <begin position="8"/>
        <end position="136"/>
    </location>
</feature>
<keyword evidence="3 9" id="KW-0548">Nucleotidyltransferase</keyword>
<name>A0A7G9WE44_9FIRM</name>
<dbReference type="Gene3D" id="3.40.50.620">
    <property type="entry name" value="HUPs"/>
    <property type="match status" value="1"/>
</dbReference>
<feature type="binding site" evidence="9">
    <location>
        <position position="12"/>
    </location>
    <ligand>
        <name>substrate</name>
    </ligand>
</feature>
<keyword evidence="1 9" id="KW-0963">Cytoplasm</keyword>
<feature type="binding site" evidence="9">
    <location>
        <begin position="91"/>
        <end position="93"/>
    </location>
    <ligand>
        <name>ATP</name>
        <dbReference type="ChEBI" id="CHEBI:30616"/>
    </ligand>
</feature>
<evidence type="ECO:0000256" key="4">
    <source>
        <dbReference type="ARBA" id="ARBA00022741"/>
    </source>
</evidence>
<comment type="similarity">
    <text evidence="9">Belongs to the bacterial CoaD family.</text>
</comment>
<sequence>MKEERVAICPGSFDPVTLGHLDIIRRSCKLFDKVIVAVLDNPEKKTAFTAEERMDMLHRCTLNLPQVEIDSFHGLLAEYARQKQAVAVVRGLRALSDFEYEFQMSLTNRNLNPNLETIFFNTQAENMFLSSSVVKQIAVFGGDISKCVPQCIMQDINDRIYAGGNKHE</sequence>
<evidence type="ECO:0000256" key="6">
    <source>
        <dbReference type="ARBA" id="ARBA00022842"/>
    </source>
</evidence>
<proteinExistence type="inferred from homology"/>
<dbReference type="NCBIfam" id="TIGR01510">
    <property type="entry name" value="coaD_prev_kdtB"/>
    <property type="match status" value="1"/>
</dbReference>
<feature type="binding site" evidence="9">
    <location>
        <position position="20"/>
    </location>
    <ligand>
        <name>ATP</name>
        <dbReference type="ChEBI" id="CHEBI:30616"/>
    </ligand>
</feature>
<dbReference type="PANTHER" id="PTHR21342">
    <property type="entry name" value="PHOSPHOPANTETHEINE ADENYLYLTRANSFERASE"/>
    <property type="match status" value="1"/>
</dbReference>
<dbReference type="GO" id="GO:0005524">
    <property type="term" value="F:ATP binding"/>
    <property type="evidence" value="ECO:0007669"/>
    <property type="project" value="UniProtKB-KW"/>
</dbReference>
<keyword evidence="6 9" id="KW-0460">Magnesium</keyword>
<dbReference type="Pfam" id="PF01467">
    <property type="entry name" value="CTP_transf_like"/>
    <property type="match status" value="1"/>
</dbReference>
<gene>
    <name evidence="9 11" type="primary">coaD</name>
    <name evidence="11" type="ORF">H6X83_08250</name>
</gene>
<feature type="binding site" evidence="9">
    <location>
        <begin position="12"/>
        <end position="13"/>
    </location>
    <ligand>
        <name>ATP</name>
        <dbReference type="ChEBI" id="CHEBI:30616"/>
    </ligand>
</feature>
<evidence type="ECO:0000256" key="8">
    <source>
        <dbReference type="ARBA" id="ARBA00029346"/>
    </source>
</evidence>
<keyword evidence="2 9" id="KW-0808">Transferase</keyword>
<dbReference type="Proteomes" id="UP000516046">
    <property type="component" value="Chromosome"/>
</dbReference>
<dbReference type="GO" id="GO:0004595">
    <property type="term" value="F:pantetheine-phosphate adenylyltransferase activity"/>
    <property type="evidence" value="ECO:0007669"/>
    <property type="project" value="UniProtKB-UniRule"/>
</dbReference>
<evidence type="ECO:0000256" key="1">
    <source>
        <dbReference type="ARBA" id="ARBA00022490"/>
    </source>
</evidence>